<proteinExistence type="predicted"/>
<name>A0ACC1R8X0_9HYPO</name>
<organism evidence="1 2">
    <name type="scientific">Lecanicillium saksenae</name>
    <dbReference type="NCBI Taxonomy" id="468837"/>
    <lineage>
        <taxon>Eukaryota</taxon>
        <taxon>Fungi</taxon>
        <taxon>Dikarya</taxon>
        <taxon>Ascomycota</taxon>
        <taxon>Pezizomycotina</taxon>
        <taxon>Sordariomycetes</taxon>
        <taxon>Hypocreomycetidae</taxon>
        <taxon>Hypocreales</taxon>
        <taxon>Cordycipitaceae</taxon>
        <taxon>Lecanicillium</taxon>
    </lineage>
</organism>
<sequence length="966" mass="107979">MEDEEAGAGASKAANHTHQRDIYGGTATIAIGMASSRVSRLVDRTKRALSREHHTLNQTVEHPQGLEIVFEGRDPIVDIVALHGLNGHREKTWTAENGINWLRHLLPDDLPRARILCWGYDANTHATDRVSWQYLYDHATTLSIDRPIIFVAHSLGGIVLKSALIHSDAARQGALAEHRSIKLSTYGILFMGTPHQGGNGVQLGRVLANVASLVIAADERLLKHLERDSEWLQQQLGQYAPISNEFVTKFAYEQYATPTVLGRSIMVVPRASAVVPGHADAEPIVIHANHTSMVRYPSRQDIGYVTVSEHLQIMAIGAKNSVQERWARERRVDDARGNVDRFSLSLSMSGAAETTHFVAREDELAWMHQRLERQAGRSTVVVHGLGGMGKTQLAIAYMKRHRNDYSASIWLNARDKTSLNQSFRNAAIKIIQEHPDLTYMQAAVSDKDGDASLAVKRWLDEPRNNRWLLIYDNYDHPKMGGETGEGPVGDAGNLDGSNETDQSAPEGYDIRQCFPDTDHGAVIVTTRSSIVQIGELLRLQKLRKIEDSLRILESTSGRRGVQGDPSAMALACKLDGLPLALSTAGAYLAQVSTSWRQYLQDYESAWGQLQRLSPQLLTYENRAMYSTWNISYASIRRQNKSAAMLLRLWAFFGHEDLWYELVRHGGTKVGPKWLQDLTETRLAFDHGIRVLCSHGLVEAHWMGVQKGPESNGYSVHGCVHSWMIHVLNDLNEQDLVALAIKCTSLHVPGKEVPEYWLIQRRLMLHADRCWQLLGEVASDKGNIWISVILGSLYADQGRFKEAEAMCERALQGYEKAWGPEHTSTLDTVNNLGVLYKNQGRLKEAEAMYKQALQGYEKAWGPEYTSTLDTVNNLSLLYADQGRFKEAEAMYERALQGYEKALGKGGIMTYVPFLNVVTNLGSLHAEMGQKTRAKELYIVALKGLRKVFGDSSDRVRELEHTLASLSD</sequence>
<reference evidence="1" key="1">
    <citation type="submission" date="2022-07" db="EMBL/GenBank/DDBJ databases">
        <title>Genome Sequence of Lecanicillium saksenae.</title>
        <authorList>
            <person name="Buettner E."/>
        </authorList>
    </citation>
    <scope>NUCLEOTIDE SEQUENCE</scope>
    <source>
        <strain evidence="1">VT-O1</strain>
    </source>
</reference>
<evidence type="ECO:0000313" key="1">
    <source>
        <dbReference type="EMBL" id="KAJ3499715.1"/>
    </source>
</evidence>
<gene>
    <name evidence="1" type="ORF">NLG97_g120</name>
</gene>
<dbReference type="Proteomes" id="UP001148737">
    <property type="component" value="Unassembled WGS sequence"/>
</dbReference>
<protein>
    <submittedName>
        <fullName evidence="1">Uncharacterized protein</fullName>
    </submittedName>
</protein>
<keyword evidence="2" id="KW-1185">Reference proteome</keyword>
<dbReference type="EMBL" id="JANAKD010000003">
    <property type="protein sequence ID" value="KAJ3499715.1"/>
    <property type="molecule type" value="Genomic_DNA"/>
</dbReference>
<accession>A0ACC1R8X0</accession>
<feature type="unsure residue" description="D or N" evidence="1">
    <location>
        <position position="826"/>
    </location>
</feature>
<evidence type="ECO:0000313" key="2">
    <source>
        <dbReference type="Proteomes" id="UP001148737"/>
    </source>
</evidence>
<comment type="caution">
    <text evidence="1">The sequence shown here is derived from an EMBL/GenBank/DDBJ whole genome shotgun (WGS) entry which is preliminary data.</text>
</comment>